<feature type="region of interest" description="Disordered" evidence="1">
    <location>
        <begin position="25"/>
        <end position="54"/>
    </location>
</feature>
<evidence type="ECO:0000256" key="1">
    <source>
        <dbReference type="SAM" id="MobiDB-lite"/>
    </source>
</evidence>
<dbReference type="CDD" id="cd00761">
    <property type="entry name" value="Glyco_tranf_GTA_type"/>
    <property type="match status" value="1"/>
</dbReference>
<dbReference type="Gramene" id="CDF38651">
    <property type="protein sequence ID" value="CDF38651"/>
    <property type="gene ID" value="CHC_T00006455001"/>
</dbReference>
<feature type="domain" description="Glycosyltransferase 2-like" evidence="3">
    <location>
        <begin position="186"/>
        <end position="298"/>
    </location>
</feature>
<keyword evidence="2" id="KW-0472">Membrane</keyword>
<sequence length="459" mass="51678">MNFRAVDDHVSVEFRFAFVNRSDQFSSQRQHRPRQTPSCSGRAMSTPQANAPERRTMNLSKHPQTTARILLIFFVAFLVLNGQLYIGSTIAGTRPRRHDSTANLRSVRSYADLIWEECAQIINLGLPDIGDAGRIWLKHAFVGTNVDPSDKFIKPEKPDVTARDKYKCRCQIPEVHAGRQPRLTAIVQSFNHHANIANISTALKRSSVIEEIVISEDGSTDGSLHDWQSSLPDPSHFIIRSNNLHELRSYNRAMRMASGDFVVLLQDDDLLPMSDEWVQNALRLFEALPELGVLGGYIGQLWDHATGVGYEYGEQTSTHGGLRKGNTQPLPFIEPTTGLPFMYAECVWIAPVFVRRSLLRRAGGLELTIAKRGEPGVWQDCVLSYEAWVNGFSVGAYSAKFERGVGGHGSATSSLKVKQRERVYERAMAYTNRKFPRRRIHDSIVAMNNQTLEPRRFPA</sequence>
<dbReference type="Proteomes" id="UP000012073">
    <property type="component" value="Unassembled WGS sequence"/>
</dbReference>
<dbReference type="OrthoDB" id="2116at2759"/>
<keyword evidence="2" id="KW-0812">Transmembrane</keyword>
<accession>R7QME7</accession>
<dbReference type="PANTHER" id="PTHR22916">
    <property type="entry name" value="GLYCOSYLTRANSFERASE"/>
    <property type="match status" value="1"/>
</dbReference>
<dbReference type="PhylomeDB" id="R7QME7"/>
<dbReference type="EMBL" id="HG001949">
    <property type="protein sequence ID" value="CDF38651.1"/>
    <property type="molecule type" value="Genomic_DNA"/>
</dbReference>
<dbReference type="PANTHER" id="PTHR22916:SF3">
    <property type="entry name" value="UDP-GLCNAC:BETAGAL BETA-1,3-N-ACETYLGLUCOSAMINYLTRANSFERASE-LIKE PROTEIN 1"/>
    <property type="match status" value="1"/>
</dbReference>
<dbReference type="GO" id="GO:0016758">
    <property type="term" value="F:hexosyltransferase activity"/>
    <property type="evidence" value="ECO:0007669"/>
    <property type="project" value="UniProtKB-ARBA"/>
</dbReference>
<gene>
    <name evidence="4" type="ORF">CHC_T00006455001</name>
</gene>
<evidence type="ECO:0000313" key="4">
    <source>
        <dbReference type="EMBL" id="CDF38651.1"/>
    </source>
</evidence>
<dbReference type="RefSeq" id="XP_005718556.1">
    <property type="nucleotide sequence ID" value="XM_005718499.1"/>
</dbReference>
<feature type="compositionally biased region" description="Polar residues" evidence="1">
    <location>
        <begin position="35"/>
        <end position="49"/>
    </location>
</feature>
<dbReference type="Pfam" id="PF00535">
    <property type="entry name" value="Glycos_transf_2"/>
    <property type="match status" value="1"/>
</dbReference>
<name>R7QME7_CHOCR</name>
<dbReference type="Gene3D" id="3.90.550.10">
    <property type="entry name" value="Spore Coat Polysaccharide Biosynthesis Protein SpsA, Chain A"/>
    <property type="match status" value="1"/>
</dbReference>
<organism evidence="4 5">
    <name type="scientific">Chondrus crispus</name>
    <name type="common">Carrageen Irish moss</name>
    <name type="synonym">Polymorpha crispa</name>
    <dbReference type="NCBI Taxonomy" id="2769"/>
    <lineage>
        <taxon>Eukaryota</taxon>
        <taxon>Rhodophyta</taxon>
        <taxon>Florideophyceae</taxon>
        <taxon>Rhodymeniophycidae</taxon>
        <taxon>Gigartinales</taxon>
        <taxon>Gigartinaceae</taxon>
        <taxon>Chondrus</taxon>
    </lineage>
</organism>
<dbReference type="InterPro" id="IPR001173">
    <property type="entry name" value="Glyco_trans_2-like"/>
</dbReference>
<dbReference type="GeneID" id="17326263"/>
<dbReference type="AlphaFoldDB" id="R7QME7"/>
<evidence type="ECO:0000259" key="3">
    <source>
        <dbReference type="Pfam" id="PF00535"/>
    </source>
</evidence>
<evidence type="ECO:0000256" key="2">
    <source>
        <dbReference type="SAM" id="Phobius"/>
    </source>
</evidence>
<reference evidence="5" key="1">
    <citation type="journal article" date="2013" name="Proc. Natl. Acad. Sci. U.S.A.">
        <title>Genome structure and metabolic features in the red seaweed Chondrus crispus shed light on evolution of the Archaeplastida.</title>
        <authorList>
            <person name="Collen J."/>
            <person name="Porcel B."/>
            <person name="Carre W."/>
            <person name="Ball S.G."/>
            <person name="Chaparro C."/>
            <person name="Tonon T."/>
            <person name="Barbeyron T."/>
            <person name="Michel G."/>
            <person name="Noel B."/>
            <person name="Valentin K."/>
            <person name="Elias M."/>
            <person name="Artiguenave F."/>
            <person name="Arun A."/>
            <person name="Aury J.M."/>
            <person name="Barbosa-Neto J.F."/>
            <person name="Bothwell J.H."/>
            <person name="Bouget F.Y."/>
            <person name="Brillet L."/>
            <person name="Cabello-Hurtado F."/>
            <person name="Capella-Gutierrez S."/>
            <person name="Charrier B."/>
            <person name="Cladiere L."/>
            <person name="Cock J.M."/>
            <person name="Coelho S.M."/>
            <person name="Colleoni C."/>
            <person name="Czjzek M."/>
            <person name="Da Silva C."/>
            <person name="Delage L."/>
            <person name="Denoeud F."/>
            <person name="Deschamps P."/>
            <person name="Dittami S.M."/>
            <person name="Gabaldon T."/>
            <person name="Gachon C.M."/>
            <person name="Groisillier A."/>
            <person name="Herve C."/>
            <person name="Jabbari K."/>
            <person name="Katinka M."/>
            <person name="Kloareg B."/>
            <person name="Kowalczyk N."/>
            <person name="Labadie K."/>
            <person name="Leblanc C."/>
            <person name="Lopez P.J."/>
            <person name="McLachlan D.H."/>
            <person name="Meslet-Cladiere L."/>
            <person name="Moustafa A."/>
            <person name="Nehr Z."/>
            <person name="Nyvall Collen P."/>
            <person name="Panaud O."/>
            <person name="Partensky F."/>
            <person name="Poulain J."/>
            <person name="Rensing S.A."/>
            <person name="Rousvoal S."/>
            <person name="Samson G."/>
            <person name="Symeonidi A."/>
            <person name="Weissenbach J."/>
            <person name="Zambounis A."/>
            <person name="Wincker P."/>
            <person name="Boyen C."/>
        </authorList>
    </citation>
    <scope>NUCLEOTIDE SEQUENCE [LARGE SCALE GENOMIC DNA]</scope>
    <source>
        <strain evidence="5">cv. Stackhouse</strain>
    </source>
</reference>
<proteinExistence type="predicted"/>
<feature type="transmembrane region" description="Helical" evidence="2">
    <location>
        <begin position="65"/>
        <end position="86"/>
    </location>
</feature>
<keyword evidence="5" id="KW-1185">Reference proteome</keyword>
<keyword evidence="2" id="KW-1133">Transmembrane helix</keyword>
<protein>
    <recommendedName>
        <fullName evidence="3">Glycosyltransferase 2-like domain-containing protein</fullName>
    </recommendedName>
</protein>
<evidence type="ECO:0000313" key="5">
    <source>
        <dbReference type="Proteomes" id="UP000012073"/>
    </source>
</evidence>
<dbReference type="InterPro" id="IPR029044">
    <property type="entry name" value="Nucleotide-diphossugar_trans"/>
</dbReference>
<dbReference type="KEGG" id="ccp:CHC_T00006455001"/>
<dbReference type="SUPFAM" id="SSF53448">
    <property type="entry name" value="Nucleotide-diphospho-sugar transferases"/>
    <property type="match status" value="1"/>
</dbReference>